<protein>
    <recommendedName>
        <fullName evidence="3">Sulfotransferase domain-containing protein</fullName>
    </recommendedName>
</protein>
<dbReference type="PANTHER" id="PTHR11783">
    <property type="entry name" value="SULFOTRANSFERASE SULT"/>
    <property type="match status" value="1"/>
</dbReference>
<dbReference type="KEGG" id="spu:100889865"/>
<dbReference type="RefSeq" id="XP_030844214.1">
    <property type="nucleotide sequence ID" value="XM_030988354.1"/>
</dbReference>
<evidence type="ECO:0000256" key="2">
    <source>
        <dbReference type="ARBA" id="ARBA00022679"/>
    </source>
</evidence>
<dbReference type="InParanoid" id="A0A7M7P2G7"/>
<evidence type="ECO:0000313" key="5">
    <source>
        <dbReference type="Proteomes" id="UP000007110"/>
    </source>
</evidence>
<keyword evidence="2" id="KW-0808">Transferase</keyword>
<evidence type="ECO:0000259" key="3">
    <source>
        <dbReference type="Pfam" id="PF00685"/>
    </source>
</evidence>
<dbReference type="OMA" id="SERPENM"/>
<name>A0A7M7P2G7_STRPU</name>
<dbReference type="Pfam" id="PF00685">
    <property type="entry name" value="Sulfotransfer_1"/>
    <property type="match status" value="2"/>
</dbReference>
<feature type="domain" description="Sulfotransferase" evidence="3">
    <location>
        <begin position="375"/>
        <end position="631"/>
    </location>
</feature>
<dbReference type="InterPro" id="IPR027417">
    <property type="entry name" value="P-loop_NTPase"/>
</dbReference>
<dbReference type="EnsemblMetazoa" id="XM_030988354">
    <property type="protein sequence ID" value="XP_030844214"/>
    <property type="gene ID" value="LOC100889865"/>
</dbReference>
<dbReference type="SUPFAM" id="SSF52540">
    <property type="entry name" value="P-loop containing nucleoside triphosphate hydrolases"/>
    <property type="match status" value="2"/>
</dbReference>
<sequence>MAATDSSKASTAEGGAIDVFNQTHEYKGVTLSAMQQPAIYEALQNWETRPDDVYIVTYPKSGTHWIFEIVSLIMNDVQIEKIDRTHMVFALDLALTHNVDGLATVTPGHEAMTKWESPRVMASHLLEEFAPEQIKKKSKVIYFSRNPKDVSVSYFKFVGPALPVEMEGWKGFVPYFLSDKMFGGSWFRHVKGWFARKDDPNLLLCQYEDFHKDLKGSIKRVADFLERSLSDEQLDKIVELTEMKGMQKTYQQIEDKMGDTGKSITRLFGQLPYLRKGKVGSWKDNFTVAENEYFDKVYTHEMDGSGIEFEFELVDQENDYKNMDTAEASQTTTNTTNELVTIDILSKSYQYKGVTLPAMRVPDILESLKDWQTRPDDVLVVTYPKSGTHWIWEIVSLIMHDADVEKIDRTHLLYALDVIMSNTVDGLSTVLPGYQAMSKWESPRVMASHILEEFVPEQIKKKSKVIYFSRNPKDVSVSYFKFAGPALPPEMERLEEFVPFFLSDKMFGGSWFRHVKGWFARKDDPNLLLCKYEDFHKDLKGSIKRVANFLERPLSDEQLDKIVELTEMKGMQKTYQQIEDKMGDTGKSITRLFGQLPYLRKGKVGSWKDNFTVAENEYFDKVYKHEMDGSGIEFEFEL</sequence>
<evidence type="ECO:0000256" key="1">
    <source>
        <dbReference type="ARBA" id="ARBA00005771"/>
    </source>
</evidence>
<comment type="similarity">
    <text evidence="1">Belongs to the sulfotransferase 1 family.</text>
</comment>
<accession>A0A7M7P2G7</accession>
<dbReference type="GO" id="GO:0008146">
    <property type="term" value="F:sulfotransferase activity"/>
    <property type="evidence" value="ECO:0000318"/>
    <property type="project" value="GO_Central"/>
</dbReference>
<evidence type="ECO:0000313" key="4">
    <source>
        <dbReference type="EnsemblMetazoa" id="XP_030844214"/>
    </source>
</evidence>
<dbReference type="Proteomes" id="UP000007110">
    <property type="component" value="Unassembled WGS sequence"/>
</dbReference>
<dbReference type="InterPro" id="IPR000863">
    <property type="entry name" value="Sulfotransferase_dom"/>
</dbReference>
<organism evidence="4 5">
    <name type="scientific">Strongylocentrotus purpuratus</name>
    <name type="common">Purple sea urchin</name>
    <dbReference type="NCBI Taxonomy" id="7668"/>
    <lineage>
        <taxon>Eukaryota</taxon>
        <taxon>Metazoa</taxon>
        <taxon>Echinodermata</taxon>
        <taxon>Eleutherozoa</taxon>
        <taxon>Echinozoa</taxon>
        <taxon>Echinoidea</taxon>
        <taxon>Euechinoidea</taxon>
        <taxon>Echinacea</taxon>
        <taxon>Camarodonta</taxon>
        <taxon>Echinidea</taxon>
        <taxon>Strongylocentrotidae</taxon>
        <taxon>Strongylocentrotus</taxon>
    </lineage>
</organism>
<reference evidence="4" key="2">
    <citation type="submission" date="2021-01" db="UniProtKB">
        <authorList>
            <consortium name="EnsemblMetazoa"/>
        </authorList>
    </citation>
    <scope>IDENTIFICATION</scope>
</reference>
<dbReference type="GO" id="GO:0005737">
    <property type="term" value="C:cytoplasm"/>
    <property type="evidence" value="ECO:0000318"/>
    <property type="project" value="GO_Central"/>
</dbReference>
<dbReference type="Gene3D" id="3.40.50.300">
    <property type="entry name" value="P-loop containing nucleotide triphosphate hydrolases"/>
    <property type="match status" value="2"/>
</dbReference>
<dbReference type="AlphaFoldDB" id="A0A7M7P2G7"/>
<proteinExistence type="inferred from homology"/>
<keyword evidence="5" id="KW-1185">Reference proteome</keyword>
<dbReference type="GO" id="GO:0051923">
    <property type="term" value="P:sulfation"/>
    <property type="evidence" value="ECO:0000318"/>
    <property type="project" value="GO_Central"/>
</dbReference>
<feature type="domain" description="Sulfotransferase" evidence="3">
    <location>
        <begin position="50"/>
        <end position="306"/>
    </location>
</feature>
<reference evidence="5" key="1">
    <citation type="submission" date="2015-02" db="EMBL/GenBank/DDBJ databases">
        <title>Genome sequencing for Strongylocentrotus purpuratus.</title>
        <authorList>
            <person name="Murali S."/>
            <person name="Liu Y."/>
            <person name="Vee V."/>
            <person name="English A."/>
            <person name="Wang M."/>
            <person name="Skinner E."/>
            <person name="Han Y."/>
            <person name="Muzny D.M."/>
            <person name="Worley K.C."/>
            <person name="Gibbs R.A."/>
        </authorList>
    </citation>
    <scope>NUCLEOTIDE SEQUENCE</scope>
</reference>
<dbReference type="GeneID" id="100889865"/>
<dbReference type="OrthoDB" id="205623at2759"/>